<sequence>MPVSYFIDHVKQLELLQDNLAKYRQASVVGVSGMGKTQLARMYAYENKSKYDIIWFIDCNLDVNQQLLKLAKGINAQTNSPVISDDINIHNGNIIFCSQDSELLPNIIKMSSFNKKDSLTLLQNILKNGNPTLIEFLVQEFGGYPVLMVQGTQLLNQVEGLSIEEYKRKIKVSNDKIGLNMKLVINELTPSAKRLLNEIALVNNQSFSKELLNSITRNKDSLDDDIYQLSKFALISNIEPKETNPVFEMHDIIAEKILQMNGSNNKEYIEQVVTNFLNSIPKSLVKGSGF</sequence>
<dbReference type="SUPFAM" id="SSF52540">
    <property type="entry name" value="P-loop containing nucleoside triphosphate hydrolases"/>
    <property type="match status" value="1"/>
</dbReference>
<keyword evidence="2" id="KW-1185">Reference proteome</keyword>
<comment type="caution">
    <text evidence="1">The sequence shown here is derived from an EMBL/GenBank/DDBJ whole genome shotgun (WGS) entry which is preliminary data.</text>
</comment>
<accession>A0AA39C2C4</accession>
<dbReference type="Gene3D" id="3.40.50.300">
    <property type="entry name" value="P-loop containing nucleotide triphosphate hydrolases"/>
    <property type="match status" value="1"/>
</dbReference>
<name>A0AA39C2C4_9HYME</name>
<organism evidence="1 2">
    <name type="scientific">Microctonus aethiopoides</name>
    <dbReference type="NCBI Taxonomy" id="144406"/>
    <lineage>
        <taxon>Eukaryota</taxon>
        <taxon>Metazoa</taxon>
        <taxon>Ecdysozoa</taxon>
        <taxon>Arthropoda</taxon>
        <taxon>Hexapoda</taxon>
        <taxon>Insecta</taxon>
        <taxon>Pterygota</taxon>
        <taxon>Neoptera</taxon>
        <taxon>Endopterygota</taxon>
        <taxon>Hymenoptera</taxon>
        <taxon>Apocrita</taxon>
        <taxon>Ichneumonoidea</taxon>
        <taxon>Braconidae</taxon>
        <taxon>Euphorinae</taxon>
        <taxon>Microctonus</taxon>
    </lineage>
</organism>
<evidence type="ECO:0000313" key="1">
    <source>
        <dbReference type="EMBL" id="KAK0156758.1"/>
    </source>
</evidence>
<evidence type="ECO:0000313" key="2">
    <source>
        <dbReference type="Proteomes" id="UP001168990"/>
    </source>
</evidence>
<gene>
    <name evidence="1" type="ORF">PV328_012354</name>
</gene>
<reference evidence="1" key="2">
    <citation type="submission" date="2023-03" db="EMBL/GenBank/DDBJ databases">
        <authorList>
            <person name="Inwood S.N."/>
            <person name="Skelly J.G."/>
            <person name="Guhlin J."/>
            <person name="Harrop T.W.R."/>
            <person name="Goldson S.G."/>
            <person name="Dearden P.K."/>
        </authorList>
    </citation>
    <scope>NUCLEOTIDE SEQUENCE</scope>
    <source>
        <strain evidence="1">Irish</strain>
        <tissue evidence="1">Whole body</tissue>
    </source>
</reference>
<dbReference type="EMBL" id="JAQQBS010002430">
    <property type="protein sequence ID" value="KAK0156758.1"/>
    <property type="molecule type" value="Genomic_DNA"/>
</dbReference>
<protein>
    <submittedName>
        <fullName evidence="1">Uncharacterized protein</fullName>
    </submittedName>
</protein>
<dbReference type="Proteomes" id="UP001168990">
    <property type="component" value="Unassembled WGS sequence"/>
</dbReference>
<dbReference type="AlphaFoldDB" id="A0AA39C2C4"/>
<dbReference type="InterPro" id="IPR027417">
    <property type="entry name" value="P-loop_NTPase"/>
</dbReference>
<proteinExistence type="predicted"/>
<reference evidence="1" key="1">
    <citation type="journal article" date="2023" name="bioRxiv">
        <title>Scaffold-level genome assemblies of two parasitoid biocontrol wasps reveal the parthenogenesis mechanism and an associated novel virus.</title>
        <authorList>
            <person name="Inwood S."/>
            <person name="Skelly J."/>
            <person name="Guhlin J."/>
            <person name="Harrop T."/>
            <person name="Goldson S."/>
            <person name="Dearden P."/>
        </authorList>
    </citation>
    <scope>NUCLEOTIDE SEQUENCE</scope>
    <source>
        <strain evidence="1">Irish</strain>
        <tissue evidence="1">Whole body</tissue>
    </source>
</reference>